<dbReference type="PANTHER" id="PTHR30441">
    <property type="entry name" value="DUF748 DOMAIN-CONTAINING PROTEIN"/>
    <property type="match status" value="1"/>
</dbReference>
<protein>
    <submittedName>
        <fullName evidence="2">AsmA family protein</fullName>
    </submittedName>
</protein>
<dbReference type="Pfam" id="PF05359">
    <property type="entry name" value="DUF748"/>
    <property type="match status" value="1"/>
</dbReference>
<sequence>MGSKLRIVLLVVVVFIVLILVLPFLIPVNQFRPTIEEKASAALGRKVQIGDLSLSLLRGSLSAENLSIGDDPKFSSSPFLTAKSLKVGVELMPLIFSKTLKITGVTIDTPQVTLLHNPSGVWNFSSLGGAAAKPRGKEAPSEKTPNAAADLSISQLALQNGRITVGETGSRKRGSY</sequence>
<dbReference type="PANTHER" id="PTHR30441:SF4">
    <property type="entry name" value="PROTEIN ASMA"/>
    <property type="match status" value="1"/>
</dbReference>
<keyword evidence="1" id="KW-0472">Membrane</keyword>
<keyword evidence="3" id="KW-1185">Reference proteome</keyword>
<keyword evidence="1" id="KW-1133">Transmembrane helix</keyword>
<evidence type="ECO:0000256" key="1">
    <source>
        <dbReference type="SAM" id="Phobius"/>
    </source>
</evidence>
<evidence type="ECO:0000313" key="2">
    <source>
        <dbReference type="EMBL" id="MBA0086461.1"/>
    </source>
</evidence>
<dbReference type="Proteomes" id="UP000567293">
    <property type="component" value="Unassembled WGS sequence"/>
</dbReference>
<gene>
    <name evidence="2" type="ORF">HRJ53_15890</name>
</gene>
<reference evidence="2" key="1">
    <citation type="submission" date="2020-06" db="EMBL/GenBank/DDBJ databases">
        <title>Legume-microbial interactions unlock mineral nutrients during tropical forest succession.</title>
        <authorList>
            <person name="Epihov D.Z."/>
        </authorList>
    </citation>
    <scope>NUCLEOTIDE SEQUENCE [LARGE SCALE GENOMIC DNA]</scope>
    <source>
        <strain evidence="2">Pan2503</strain>
    </source>
</reference>
<keyword evidence="1" id="KW-0812">Transmembrane</keyword>
<dbReference type="GO" id="GO:0005886">
    <property type="term" value="C:plasma membrane"/>
    <property type="evidence" value="ECO:0007669"/>
    <property type="project" value="TreeGrafter"/>
</dbReference>
<dbReference type="AlphaFoldDB" id="A0A7V8SY14"/>
<dbReference type="InterPro" id="IPR008023">
    <property type="entry name" value="DUF748"/>
</dbReference>
<proteinExistence type="predicted"/>
<accession>A0A7V8SY14</accession>
<dbReference type="GO" id="GO:0090313">
    <property type="term" value="P:regulation of protein targeting to membrane"/>
    <property type="evidence" value="ECO:0007669"/>
    <property type="project" value="TreeGrafter"/>
</dbReference>
<organism evidence="2 3">
    <name type="scientific">Candidatus Acidiferrum panamense</name>
    <dbReference type="NCBI Taxonomy" id="2741543"/>
    <lineage>
        <taxon>Bacteria</taxon>
        <taxon>Pseudomonadati</taxon>
        <taxon>Acidobacteriota</taxon>
        <taxon>Terriglobia</taxon>
        <taxon>Candidatus Acidiferrales</taxon>
        <taxon>Candidatus Acidiferrum</taxon>
    </lineage>
</organism>
<dbReference type="EMBL" id="JACDQQ010001524">
    <property type="protein sequence ID" value="MBA0086461.1"/>
    <property type="molecule type" value="Genomic_DNA"/>
</dbReference>
<feature type="transmembrane region" description="Helical" evidence="1">
    <location>
        <begin position="7"/>
        <end position="26"/>
    </location>
</feature>
<evidence type="ECO:0000313" key="3">
    <source>
        <dbReference type="Proteomes" id="UP000567293"/>
    </source>
</evidence>
<dbReference type="InterPro" id="IPR052894">
    <property type="entry name" value="AsmA-related"/>
</dbReference>
<name>A0A7V8SY14_9BACT</name>
<comment type="caution">
    <text evidence="2">The sequence shown here is derived from an EMBL/GenBank/DDBJ whole genome shotgun (WGS) entry which is preliminary data.</text>
</comment>
<feature type="non-terminal residue" evidence="2">
    <location>
        <position position="176"/>
    </location>
</feature>